<dbReference type="SUPFAM" id="SSF55729">
    <property type="entry name" value="Acyl-CoA N-acyltransferases (Nat)"/>
    <property type="match status" value="1"/>
</dbReference>
<evidence type="ECO:0000259" key="1">
    <source>
        <dbReference type="PROSITE" id="PS51186"/>
    </source>
</evidence>
<reference evidence="2 3" key="1">
    <citation type="submission" date="2013-08" db="EMBL/GenBank/DDBJ databases">
        <authorList>
            <person name="Huang J."/>
            <person name="Wang G."/>
        </authorList>
    </citation>
    <scope>NUCLEOTIDE SEQUENCE [LARGE SCALE GENOMIC DNA]</scope>
    <source>
        <strain evidence="2 3">BH030004</strain>
    </source>
</reference>
<gene>
    <name evidence="2" type="ORF">N783_05595</name>
</gene>
<dbReference type="InterPro" id="IPR000182">
    <property type="entry name" value="GNAT_dom"/>
</dbReference>
<dbReference type="RefSeq" id="WP_027445587.1">
    <property type="nucleotide sequence ID" value="NZ_AULJ01000012.1"/>
</dbReference>
<accession>A0A0A5GC63</accession>
<organism evidence="2 3">
    <name type="scientific">Pontibacillus marinus BH030004 = DSM 16465</name>
    <dbReference type="NCBI Taxonomy" id="1385511"/>
    <lineage>
        <taxon>Bacteria</taxon>
        <taxon>Bacillati</taxon>
        <taxon>Bacillota</taxon>
        <taxon>Bacilli</taxon>
        <taxon>Bacillales</taxon>
        <taxon>Bacillaceae</taxon>
        <taxon>Pontibacillus</taxon>
    </lineage>
</organism>
<dbReference type="PROSITE" id="PS51186">
    <property type="entry name" value="GNAT"/>
    <property type="match status" value="1"/>
</dbReference>
<dbReference type="AlphaFoldDB" id="A0A0A5GC63"/>
<feature type="domain" description="N-acetyltransferase" evidence="1">
    <location>
        <begin position="134"/>
        <end position="268"/>
    </location>
</feature>
<keyword evidence="3" id="KW-1185">Reference proteome</keyword>
<name>A0A0A5GC63_9BACI</name>
<dbReference type="GO" id="GO:0016747">
    <property type="term" value="F:acyltransferase activity, transferring groups other than amino-acyl groups"/>
    <property type="evidence" value="ECO:0007669"/>
    <property type="project" value="InterPro"/>
</dbReference>
<sequence>MNLSTRSEEILENTRVNQRNMLAYGQLTAKHVNEVDLVQENGIQATMSPLKLPLMNDITAVHMNEELMEETILRFTDIYLARNIRPTWHIWDMDATDHVKDYLEALNYKKSGYQTAMSMDLENWMVVSTEPAEINIRKVDDETTCLHYASVLAESLNIPDHEMAGFQEFVARVACDESSPIHHYVAYEKCEPVCILSLFYSEESVGIYNIESVQKRGKSRSHLIIHALKDAQKNNAKKAILQTADKSVQIYERLGFHNDGNILEYRMA</sequence>
<protein>
    <recommendedName>
        <fullName evidence="1">N-acetyltransferase domain-containing protein</fullName>
    </recommendedName>
</protein>
<evidence type="ECO:0000313" key="3">
    <source>
        <dbReference type="Proteomes" id="UP000030403"/>
    </source>
</evidence>
<dbReference type="EMBL" id="AVPF01000014">
    <property type="protein sequence ID" value="KGX89594.1"/>
    <property type="molecule type" value="Genomic_DNA"/>
</dbReference>
<dbReference type="eggNOG" id="COG0456">
    <property type="taxonomic scope" value="Bacteria"/>
</dbReference>
<comment type="caution">
    <text evidence="2">The sequence shown here is derived from an EMBL/GenBank/DDBJ whole genome shotgun (WGS) entry which is preliminary data.</text>
</comment>
<proteinExistence type="predicted"/>
<dbReference type="InterPro" id="IPR016181">
    <property type="entry name" value="Acyl_CoA_acyltransferase"/>
</dbReference>
<dbReference type="Proteomes" id="UP000030403">
    <property type="component" value="Unassembled WGS sequence"/>
</dbReference>
<evidence type="ECO:0000313" key="2">
    <source>
        <dbReference type="EMBL" id="KGX89594.1"/>
    </source>
</evidence>
<dbReference type="Gene3D" id="3.40.630.30">
    <property type="match status" value="1"/>
</dbReference>